<organism evidence="4 5">
    <name type="scientific">Xanthocytophaga flava</name>
    <dbReference type="NCBI Taxonomy" id="3048013"/>
    <lineage>
        <taxon>Bacteria</taxon>
        <taxon>Pseudomonadati</taxon>
        <taxon>Bacteroidota</taxon>
        <taxon>Cytophagia</taxon>
        <taxon>Cytophagales</taxon>
        <taxon>Rhodocytophagaceae</taxon>
        <taxon>Xanthocytophaga</taxon>
    </lineage>
</organism>
<name>A0AAE3U9I6_9BACT</name>
<dbReference type="Gene3D" id="2.60.40.4070">
    <property type="match status" value="1"/>
</dbReference>
<dbReference type="CDD" id="cd02258">
    <property type="entry name" value="Peptidase_C25_N"/>
    <property type="match status" value="1"/>
</dbReference>
<dbReference type="SUPFAM" id="SSF52129">
    <property type="entry name" value="Caspase-like"/>
    <property type="match status" value="1"/>
</dbReference>
<reference evidence="4" key="1">
    <citation type="submission" date="2023-05" db="EMBL/GenBank/DDBJ databases">
        <authorList>
            <person name="Zhang X."/>
        </authorList>
    </citation>
    <scope>NUCLEOTIDE SEQUENCE</scope>
    <source>
        <strain evidence="4">YF14B1</strain>
    </source>
</reference>
<evidence type="ECO:0000256" key="1">
    <source>
        <dbReference type="SAM" id="SignalP"/>
    </source>
</evidence>
<feature type="domain" description="Gingipain" evidence="2">
    <location>
        <begin position="412"/>
        <end position="783"/>
    </location>
</feature>
<dbReference type="EMBL" id="JASJOS010000018">
    <property type="protein sequence ID" value="MDJ1485144.1"/>
    <property type="molecule type" value="Genomic_DNA"/>
</dbReference>
<dbReference type="InterPro" id="IPR029030">
    <property type="entry name" value="Caspase-like_dom_sf"/>
</dbReference>
<dbReference type="Proteomes" id="UP001241110">
    <property type="component" value="Unassembled WGS sequence"/>
</dbReference>
<protein>
    <submittedName>
        <fullName evidence="4">C25 family cysteine peptidase</fullName>
    </submittedName>
</protein>
<dbReference type="Pfam" id="PF07705">
    <property type="entry name" value="CARDB"/>
    <property type="match status" value="1"/>
</dbReference>
<dbReference type="RefSeq" id="WP_313987294.1">
    <property type="nucleotide sequence ID" value="NZ_JASJOS010000018.1"/>
</dbReference>
<dbReference type="Gene3D" id="3.40.50.1460">
    <property type="match status" value="1"/>
</dbReference>
<gene>
    <name evidence="4" type="ORF">QNI16_31890</name>
</gene>
<dbReference type="GO" id="GO:0006508">
    <property type="term" value="P:proteolysis"/>
    <property type="evidence" value="ECO:0007669"/>
    <property type="project" value="InterPro"/>
</dbReference>
<dbReference type="InterPro" id="IPR013783">
    <property type="entry name" value="Ig-like_fold"/>
</dbReference>
<dbReference type="InterPro" id="IPR001769">
    <property type="entry name" value="Gingipain"/>
</dbReference>
<evidence type="ECO:0000313" key="4">
    <source>
        <dbReference type="EMBL" id="MDJ1485144.1"/>
    </source>
</evidence>
<evidence type="ECO:0000259" key="3">
    <source>
        <dbReference type="Pfam" id="PF07705"/>
    </source>
</evidence>
<proteinExistence type="predicted"/>
<evidence type="ECO:0000313" key="5">
    <source>
        <dbReference type="Proteomes" id="UP001241110"/>
    </source>
</evidence>
<keyword evidence="1" id="KW-0732">Signal</keyword>
<accession>A0AAE3U9I6</accession>
<dbReference type="Pfam" id="PF01364">
    <property type="entry name" value="Peptidase_C25"/>
    <property type="match status" value="1"/>
</dbReference>
<dbReference type="Gene3D" id="2.60.40.10">
    <property type="entry name" value="Immunoglobulins"/>
    <property type="match status" value="2"/>
</dbReference>
<dbReference type="GO" id="GO:0008234">
    <property type="term" value="F:cysteine-type peptidase activity"/>
    <property type="evidence" value="ECO:0007669"/>
    <property type="project" value="InterPro"/>
</dbReference>
<feature type="domain" description="CARDB" evidence="3">
    <location>
        <begin position="811"/>
        <end position="900"/>
    </location>
</feature>
<dbReference type="InterPro" id="IPR011635">
    <property type="entry name" value="CARDB"/>
</dbReference>
<sequence length="1682" mass="185729">MFCKRRGWEGVTALAIILLTSLQASAQTYGNEWINYAQQYYKIPVTQQGIYRLTYQDLTQAGLPLTTVDPRRIQIFHRGVEQSIFVSGESDAFFDEADYVEFYGKGNDGTLDAELYRPAEAQPHKYYNLYSDTTYYFITWRLDNGLGKRMSTINESNTSNLPAETFHWAERVLVLKDEYDIGKRYPEYIVTSEGEHSFYDYGEGWTGVTTSKYASVDYTLNNLGTIINNSYKPKLDVVVAGRSNYSHVAEIFTGSSTSSLRSLGTLSFSYHNTRRLSTTIETTDLAASSLLVRMRVNGMSDSSPDAISVSLVRLVYPQSWDMSGTTQKIFTIEAGSVSQHYFEISNPATGTTLYDISSTDSPRRISAATVNGKLAATISNGTVIFANSGASSITGSIKKITFRNFNSVKPNYLIITHPTLRKPVGSISDPVKAYAEYRASVAGGGYDTVIANVDQIYNQFSYGEFTPVGISRFVRWMYKNSKPEYLFIIGRGLSPDLVRNTPGRSAAFIKDNITRDIYDLIPAIGRPGSDYLYSDTLSGQALVPALATGRISAIEPQQVYNYLTKIKIHEALSPNENWRKNVLHLSGGRTTAEVSNFKSYIDSYKSIIEGEFFGGKVESLSKQTGNEVEQINISKQLNEGVALTTMFGHSGRLVNDIEIGYASDETLGYKNEGKYPFVLVNGCQSGDVFNIQYTYAEDWVMGRPDRGAIAWIAHTSAGYASELHAYSTLFYQAAFADSTMLGKTIGNVQKETIRRYVTLMTNWTLGLTHAEQMVLQGDPAVVLVPFSKPDYAITETGIFAQSFDGSQLTAAVDSFRIGVVVTNYGKTLNKKFGVTVTRRFGDGTIQPSDTTYFNPISFTDTVYVTIANTQKYIGGTQTFTVFVDPANQIDESNEQNNQASKEIDIPIVGAIPLFPREYSIVSSQPVKFVAQSTITPLETRSYKIELDTSATFSSAAKIETTVSGSLLVNWETDLISKAASHDSTVYYWRISLADRPIGNDNSWMESSFIYINKSPEGWSQTKFPQFSKAGLSSVKRNTETLKWEFTGNTMDISVKTYGYQNQTDAYKQVELLLNEGPVVTGGRCSPGSDPNTLIAVAFHRGNVQPYSVITSLNCGREPFAAHYLTNGYIAGGGLVDFINQAGSNDYILLFTAGSVDFTNWSAATKQLLVSIGADVSKITNLKSGDPYIIIGQKGSTAGSATEIYPDYTGSIEGSQQAIALDYTLQGRVDNGVITSSLIGPASLWGTMYHAIQVSEKPVTDQWQLDIVGVNLQGGETVVSTDVKISPLSIDFINSQQYPYLKLRLQARDEANLTPPQLKKWQVIYDGVPEGLINTGMVASDAYTIPEQMAGGSFEIPVVFQNISPRAFKDSLTVQYTILNAKSKKTTRVTFKARPLAANGDTLSFKIPVRTDTLSGNNELQVFVNPRILPEQNYANNVLSIPFVVNTDNLNPILEVTFDGQKILNGDIVSPTPQIIMRLKDENTKQIRTDTSGILIYIKKPGSSNFERISGGAFSWAAGNGDNDFRMEWNPEKLSDGVYTLKVFASDLSGNQAGSEPFQINFEVVNESTITHFYPYPNPFSSGTRFVFTLTGASLPDQIKIQIMTVSGKVVREITQDELGPIHIGNNISSYVWDGSDEFGDKLANGVYIYRVVTRMDGQAIEHRATSADKAFKKDYGKLYILR</sequence>
<feature type="signal peptide" evidence="1">
    <location>
        <begin position="1"/>
        <end position="26"/>
    </location>
</feature>
<feature type="chain" id="PRO_5042152392" evidence="1">
    <location>
        <begin position="27"/>
        <end position="1682"/>
    </location>
</feature>
<comment type="caution">
    <text evidence="4">The sequence shown here is derived from an EMBL/GenBank/DDBJ whole genome shotgun (WGS) entry which is preliminary data.</text>
</comment>
<evidence type="ECO:0000259" key="2">
    <source>
        <dbReference type="Pfam" id="PF01364"/>
    </source>
</evidence>